<name>A0A286UD41_9AGAM</name>
<organism evidence="3 4">
    <name type="scientific">Pyrrhoderma noxium</name>
    <dbReference type="NCBI Taxonomy" id="2282107"/>
    <lineage>
        <taxon>Eukaryota</taxon>
        <taxon>Fungi</taxon>
        <taxon>Dikarya</taxon>
        <taxon>Basidiomycota</taxon>
        <taxon>Agaricomycotina</taxon>
        <taxon>Agaricomycetes</taxon>
        <taxon>Hymenochaetales</taxon>
        <taxon>Hymenochaetaceae</taxon>
        <taxon>Pyrrhoderma</taxon>
    </lineage>
</organism>
<keyword evidence="4" id="KW-1185">Reference proteome</keyword>
<protein>
    <submittedName>
        <fullName evidence="3">AflQ ordA ord-1 oxidoreductase cytochrome P450 monooxygenase</fullName>
    </submittedName>
</protein>
<evidence type="ECO:0000256" key="2">
    <source>
        <dbReference type="SAM" id="Phobius"/>
    </source>
</evidence>
<sequence>MGNGFSLYIVDAALAGVGLFIIKQLFTPKKTPAPLPPGPKPKPLIGNLTDLPPPESRNGFIGANTRSYMAR</sequence>
<dbReference type="InParanoid" id="A0A286UD41"/>
<dbReference type="AlphaFoldDB" id="A0A286UD41"/>
<keyword evidence="3" id="KW-0503">Monooxygenase</keyword>
<evidence type="ECO:0000313" key="4">
    <source>
        <dbReference type="Proteomes" id="UP000217199"/>
    </source>
</evidence>
<feature type="region of interest" description="Disordered" evidence="1">
    <location>
        <begin position="49"/>
        <end position="71"/>
    </location>
</feature>
<keyword evidence="2" id="KW-0812">Transmembrane</keyword>
<feature type="transmembrane region" description="Helical" evidence="2">
    <location>
        <begin position="6"/>
        <end position="26"/>
    </location>
</feature>
<evidence type="ECO:0000313" key="3">
    <source>
        <dbReference type="EMBL" id="PAV17532.1"/>
    </source>
</evidence>
<gene>
    <name evidence="3" type="ORF">PNOK_0759700</name>
</gene>
<accession>A0A286UD41</accession>
<dbReference type="GO" id="GO:0004497">
    <property type="term" value="F:monooxygenase activity"/>
    <property type="evidence" value="ECO:0007669"/>
    <property type="project" value="UniProtKB-KW"/>
</dbReference>
<keyword evidence="2" id="KW-1133">Transmembrane helix</keyword>
<evidence type="ECO:0000256" key="1">
    <source>
        <dbReference type="SAM" id="MobiDB-lite"/>
    </source>
</evidence>
<dbReference type="Proteomes" id="UP000217199">
    <property type="component" value="Unassembled WGS sequence"/>
</dbReference>
<comment type="caution">
    <text evidence="3">The sequence shown here is derived from an EMBL/GenBank/DDBJ whole genome shotgun (WGS) entry which is preliminary data.</text>
</comment>
<proteinExistence type="predicted"/>
<dbReference type="EMBL" id="NBII01000007">
    <property type="protein sequence ID" value="PAV17532.1"/>
    <property type="molecule type" value="Genomic_DNA"/>
</dbReference>
<keyword evidence="2" id="KW-0472">Membrane</keyword>
<reference evidence="3 4" key="1">
    <citation type="journal article" date="2017" name="Mol. Ecol.">
        <title>Comparative and population genomic landscape of Phellinus noxius: A hypervariable fungus causing root rot in trees.</title>
        <authorList>
            <person name="Chung C.L."/>
            <person name="Lee T.J."/>
            <person name="Akiba M."/>
            <person name="Lee H.H."/>
            <person name="Kuo T.H."/>
            <person name="Liu D."/>
            <person name="Ke H.M."/>
            <person name="Yokoi T."/>
            <person name="Roa M.B."/>
            <person name="Lu M.J."/>
            <person name="Chang Y.Y."/>
            <person name="Ann P.J."/>
            <person name="Tsai J.N."/>
            <person name="Chen C.Y."/>
            <person name="Tzean S.S."/>
            <person name="Ota Y."/>
            <person name="Hattori T."/>
            <person name="Sahashi N."/>
            <person name="Liou R.F."/>
            <person name="Kikuchi T."/>
            <person name="Tsai I.J."/>
        </authorList>
    </citation>
    <scope>NUCLEOTIDE SEQUENCE [LARGE SCALE GENOMIC DNA]</scope>
    <source>
        <strain evidence="3 4">FFPRI411160</strain>
    </source>
</reference>
<keyword evidence="3" id="KW-0560">Oxidoreductase</keyword>